<gene>
    <name evidence="1" type="ORF">GCM10010315_01620</name>
</gene>
<evidence type="ECO:0000313" key="2">
    <source>
        <dbReference type="Proteomes" id="UP001500886"/>
    </source>
</evidence>
<protein>
    <recommendedName>
        <fullName evidence="3">Type II toxin-antitoxin system RelE/ParE family toxin</fullName>
    </recommendedName>
</protein>
<accession>A0ABN3TJD6</accession>
<evidence type="ECO:0000313" key="1">
    <source>
        <dbReference type="EMBL" id="GAA2707328.1"/>
    </source>
</evidence>
<keyword evidence="2" id="KW-1185">Reference proteome</keyword>
<name>A0ABN3TJD6_9ACTN</name>
<dbReference type="RefSeq" id="WP_344432608.1">
    <property type="nucleotide sequence ID" value="NZ_BAAASL010000001.1"/>
</dbReference>
<reference evidence="1 2" key="1">
    <citation type="journal article" date="2019" name="Int. J. Syst. Evol. Microbiol.">
        <title>The Global Catalogue of Microorganisms (GCM) 10K type strain sequencing project: providing services to taxonomists for standard genome sequencing and annotation.</title>
        <authorList>
            <consortium name="The Broad Institute Genomics Platform"/>
            <consortium name="The Broad Institute Genome Sequencing Center for Infectious Disease"/>
            <person name="Wu L."/>
            <person name="Ma J."/>
        </authorList>
    </citation>
    <scope>NUCLEOTIDE SEQUENCE [LARGE SCALE GENOMIC DNA]</scope>
    <source>
        <strain evidence="1 2">JCM 4542</strain>
    </source>
</reference>
<comment type="caution">
    <text evidence="1">The sequence shown here is derived from an EMBL/GenBank/DDBJ whole genome shotgun (WGS) entry which is preliminary data.</text>
</comment>
<evidence type="ECO:0008006" key="3">
    <source>
        <dbReference type="Google" id="ProtNLM"/>
    </source>
</evidence>
<dbReference type="EMBL" id="BAAASL010000001">
    <property type="protein sequence ID" value="GAA2707328.1"/>
    <property type="molecule type" value="Genomic_DNA"/>
</dbReference>
<proteinExistence type="predicted"/>
<sequence length="93" mass="10748">MPHQEIYEVLYTEPAARDRDRLDPVRRAAFDKAVEILARDPYTELSRPIGLGEHDREVRLTSQIVAEYMVSRGRLLLVVLRIFDDADVLLPES</sequence>
<organism evidence="1 2">
    <name type="scientific">Streptomyces luteosporeus</name>
    <dbReference type="NCBI Taxonomy" id="173856"/>
    <lineage>
        <taxon>Bacteria</taxon>
        <taxon>Bacillati</taxon>
        <taxon>Actinomycetota</taxon>
        <taxon>Actinomycetes</taxon>
        <taxon>Kitasatosporales</taxon>
        <taxon>Streptomycetaceae</taxon>
        <taxon>Streptomyces</taxon>
    </lineage>
</organism>
<dbReference type="Proteomes" id="UP001500886">
    <property type="component" value="Unassembled WGS sequence"/>
</dbReference>